<feature type="coiled-coil region" evidence="1">
    <location>
        <begin position="134"/>
        <end position="161"/>
    </location>
</feature>
<evidence type="ECO:0000256" key="1">
    <source>
        <dbReference type="SAM" id="Coils"/>
    </source>
</evidence>
<gene>
    <name evidence="4" type="ORF">DGMP_18710</name>
</gene>
<feature type="transmembrane region" description="Helical" evidence="2">
    <location>
        <begin position="24"/>
        <end position="46"/>
    </location>
</feature>
<protein>
    <recommendedName>
        <fullName evidence="3">HAMP domain-containing protein</fullName>
    </recommendedName>
</protein>
<keyword evidence="5" id="KW-1185">Reference proteome</keyword>
<dbReference type="PROSITE" id="PS50885">
    <property type="entry name" value="HAMP"/>
    <property type="match status" value="1"/>
</dbReference>
<keyword evidence="1" id="KW-0175">Coiled coil</keyword>
<evidence type="ECO:0000313" key="4">
    <source>
        <dbReference type="EMBL" id="BCL61178.1"/>
    </source>
</evidence>
<name>A0A8D5FLG8_9BACT</name>
<dbReference type="EMBL" id="AP024086">
    <property type="protein sequence ID" value="BCL61178.1"/>
    <property type="molecule type" value="Genomic_DNA"/>
</dbReference>
<evidence type="ECO:0000256" key="2">
    <source>
        <dbReference type="SAM" id="Phobius"/>
    </source>
</evidence>
<dbReference type="AlphaFoldDB" id="A0A8D5FLG8"/>
<dbReference type="RefSeq" id="WP_228857214.1">
    <property type="nucleotide sequence ID" value="NZ_AP024086.1"/>
</dbReference>
<dbReference type="KEGG" id="dbk:DGMP_18710"/>
<reference evidence="4" key="1">
    <citation type="submission" date="2020-09" db="EMBL/GenBank/DDBJ databases">
        <title>Desulfogranum mesoprofundum gen. nov., sp. nov., a novel mesophilic, sulfate-reducing chemolithoautotroph isolated from a deep-sea hydrothermal vent chimney in the Suiyo Seamount.</title>
        <authorList>
            <person name="Hashimoto Y."/>
            <person name="Nakagawa S."/>
        </authorList>
    </citation>
    <scope>NUCLEOTIDE SEQUENCE</scope>
    <source>
        <strain evidence="4">KT2</strain>
    </source>
</reference>
<keyword evidence="2" id="KW-1133">Transmembrane helix</keyword>
<feature type="transmembrane region" description="Helical" evidence="2">
    <location>
        <begin position="66"/>
        <end position="95"/>
    </location>
</feature>
<dbReference type="GO" id="GO:0007165">
    <property type="term" value="P:signal transduction"/>
    <property type="evidence" value="ECO:0007669"/>
    <property type="project" value="InterPro"/>
</dbReference>
<evidence type="ECO:0000259" key="3">
    <source>
        <dbReference type="PROSITE" id="PS50885"/>
    </source>
</evidence>
<evidence type="ECO:0000313" key="5">
    <source>
        <dbReference type="Proteomes" id="UP000826725"/>
    </source>
</evidence>
<dbReference type="Proteomes" id="UP000826725">
    <property type="component" value="Chromosome"/>
</dbReference>
<organism evidence="4 5">
    <name type="scientific">Desulfomarina profundi</name>
    <dbReference type="NCBI Taxonomy" id="2772557"/>
    <lineage>
        <taxon>Bacteria</taxon>
        <taxon>Pseudomonadati</taxon>
        <taxon>Thermodesulfobacteriota</taxon>
        <taxon>Desulfobulbia</taxon>
        <taxon>Desulfobulbales</taxon>
        <taxon>Desulfobulbaceae</taxon>
        <taxon>Desulfomarina</taxon>
    </lineage>
</organism>
<accession>A0A8D5FLG8</accession>
<proteinExistence type="predicted"/>
<feature type="domain" description="HAMP" evidence="3">
    <location>
        <begin position="97"/>
        <end position="149"/>
    </location>
</feature>
<dbReference type="GO" id="GO:0016020">
    <property type="term" value="C:membrane"/>
    <property type="evidence" value="ECO:0007669"/>
    <property type="project" value="InterPro"/>
</dbReference>
<keyword evidence="2" id="KW-0812">Transmembrane</keyword>
<sequence>MDEKRSLNLKRRQYFINRQFQTRFILKFIVVLLFGAILSTIITIVSTQETLTSTFNGSRLVIEKTALAILPSVIVTNIITTAVVGIVALLLTLVISHKIAGPMFRFEKDLEDISQGDLRKEVRIRNGDQFTGVAQNLNEMVGSLNRRLSDVRLQLEKISENAAAQNVPQAFLDELEECRKSIDSNFKL</sequence>
<keyword evidence="2" id="KW-0472">Membrane</keyword>
<dbReference type="InterPro" id="IPR003660">
    <property type="entry name" value="HAMP_dom"/>
</dbReference>